<organism evidence="6 7">
    <name type="scientific">Diploscapter pachys</name>
    <dbReference type="NCBI Taxonomy" id="2018661"/>
    <lineage>
        <taxon>Eukaryota</taxon>
        <taxon>Metazoa</taxon>
        <taxon>Ecdysozoa</taxon>
        <taxon>Nematoda</taxon>
        <taxon>Chromadorea</taxon>
        <taxon>Rhabditida</taxon>
        <taxon>Rhabditina</taxon>
        <taxon>Rhabditomorpha</taxon>
        <taxon>Rhabditoidea</taxon>
        <taxon>Rhabditidae</taxon>
        <taxon>Diploscapter</taxon>
    </lineage>
</organism>
<dbReference type="GO" id="GO:0000271">
    <property type="term" value="P:polysaccharide biosynthetic process"/>
    <property type="evidence" value="ECO:0007669"/>
    <property type="project" value="InterPro"/>
</dbReference>
<dbReference type="STRING" id="2018661.A0A2A2M1Z8"/>
<dbReference type="SUPFAM" id="SSF52413">
    <property type="entry name" value="UDP-glucose/GDP-mannose dehydrogenase C-terminal domain"/>
    <property type="match status" value="1"/>
</dbReference>
<dbReference type="GO" id="GO:0016628">
    <property type="term" value="F:oxidoreductase activity, acting on the CH-CH group of donors, NAD or NADP as acceptor"/>
    <property type="evidence" value="ECO:0007669"/>
    <property type="project" value="InterPro"/>
</dbReference>
<dbReference type="PANTHER" id="PTHR43491:SF1">
    <property type="entry name" value="UDP-N-ACETYL-D-MANNOSAMINE DEHYDROGENASE"/>
    <property type="match status" value="1"/>
</dbReference>
<dbReference type="InterPro" id="IPR036291">
    <property type="entry name" value="NAD(P)-bd_dom_sf"/>
</dbReference>
<comment type="caution">
    <text evidence="6">The sequence shown here is derived from an EMBL/GenBank/DDBJ whole genome shotgun (WGS) entry which is preliminary data.</text>
</comment>
<dbReference type="InterPro" id="IPR029767">
    <property type="entry name" value="WecB-like"/>
</dbReference>
<evidence type="ECO:0000256" key="4">
    <source>
        <dbReference type="SAM" id="MobiDB-lite"/>
    </source>
</evidence>
<proteinExistence type="predicted"/>
<dbReference type="SUPFAM" id="SSF53756">
    <property type="entry name" value="UDP-Glycosyltransferase/glycogen phosphorylase"/>
    <property type="match status" value="1"/>
</dbReference>
<dbReference type="NCBIfam" id="TIGR00236">
    <property type="entry name" value="wecB"/>
    <property type="match status" value="1"/>
</dbReference>
<feature type="region of interest" description="Disordered" evidence="4">
    <location>
        <begin position="276"/>
        <end position="309"/>
    </location>
</feature>
<evidence type="ECO:0000256" key="1">
    <source>
        <dbReference type="ARBA" id="ARBA00015132"/>
    </source>
</evidence>
<dbReference type="EMBL" id="LIAE01006193">
    <property type="protein sequence ID" value="PAV92450.1"/>
    <property type="molecule type" value="Genomic_DNA"/>
</dbReference>
<dbReference type="SUPFAM" id="SSF48179">
    <property type="entry name" value="6-phosphogluconate dehydrogenase C-terminal domain-like"/>
    <property type="match status" value="1"/>
</dbReference>
<keyword evidence="2" id="KW-0560">Oxidoreductase</keyword>
<dbReference type="SUPFAM" id="SSF51735">
    <property type="entry name" value="NAD(P)-binding Rossmann-fold domains"/>
    <property type="match status" value="1"/>
</dbReference>
<dbReference type="Pfam" id="PF02350">
    <property type="entry name" value="Epimerase_2"/>
    <property type="match status" value="1"/>
</dbReference>
<evidence type="ECO:0000259" key="5">
    <source>
        <dbReference type="SMART" id="SM00984"/>
    </source>
</evidence>
<dbReference type="CDD" id="cd03786">
    <property type="entry name" value="GTB_UDP-GlcNAc_2-Epimerase"/>
    <property type="match status" value="1"/>
</dbReference>
<dbReference type="Proteomes" id="UP000218231">
    <property type="component" value="Unassembled WGS sequence"/>
</dbReference>
<dbReference type="OrthoDB" id="5059218at2759"/>
<dbReference type="InterPro" id="IPR014027">
    <property type="entry name" value="UDP-Glc/GDP-Man_DH_C"/>
</dbReference>
<dbReference type="NCBIfam" id="NF008286">
    <property type="entry name" value="PRK11064.1"/>
    <property type="match status" value="1"/>
</dbReference>
<sequence>MDVVTCVTAQHRGLLDQVLAIAGLTPDVDLDLMEPGQSLDRLTARLLTALGEVMDRIAPNRVIVQGDTATAMVGALAAYYRKIPVAHVEAGLRSGDIYHPWPEEVNRRIVAPIADLHFAPTETAAAALARENVTKGVHVTGNTVIDALHWTRARITEQPDLASDLAPLLARFAGRRIVLVTTHRRENFGDGMAAIGRAIARIAARPDVAVLFPIHPNPNVAAVMDAVLPAAPNVARIAPLDYPHFIRALDACTIALTDSGGVQEEAPALGKPVLRAPRASSAPTKRASFPKCSPFSTTRRPIPPWPAPTIRSATVMPAAGSQGSSPMVSDSELKVVVLGLGYIGLPTAAVIARTGARVLGVDVTPSVVETVNSGRVHIEEVDLDGLVSGVVARGSLRASLTIEPADVFVIAVPTPFADDHAPDIRFVLDAATTIAAVLKAGDTVILESTSPVGTTERVRDLLAQLRPDLRVPGRAGEAADVAIAYCPERVLPGRILVELIDNDRVIGGITPRCARKALTFYRRFVRGACVTTNARAAEMTKLTENAFRDVNIAFANELSLVADTMGVDVWEVIRLANRHPRVNILQPGPGVGGHCIAVDPWFLVHADPANTPLIRTARLVNDGKTDHVIAQAAALIEAHPGAPVACLGLAFKANIDDFRESPALRVAQALSERFGARVSIVEPYADRLPPALEAHGATLIDIDTAIDACPIMIVLVDHDVFRSVPLEERADKLVLDTRGIWPDQPAPRSPRDALRLAG</sequence>
<dbReference type="NCBIfam" id="TIGR03026">
    <property type="entry name" value="NDP-sugDHase"/>
    <property type="match status" value="1"/>
</dbReference>
<dbReference type="GO" id="GO:0051287">
    <property type="term" value="F:NAD binding"/>
    <property type="evidence" value="ECO:0007669"/>
    <property type="project" value="InterPro"/>
</dbReference>
<dbReference type="AlphaFoldDB" id="A0A2A2M1Z8"/>
<dbReference type="InterPro" id="IPR008927">
    <property type="entry name" value="6-PGluconate_DH-like_C_sf"/>
</dbReference>
<dbReference type="PIRSF" id="PIRSF000124">
    <property type="entry name" value="UDPglc_GDPman_dh"/>
    <property type="match status" value="1"/>
</dbReference>
<dbReference type="SMART" id="SM00984">
    <property type="entry name" value="UDPG_MGDP_dh_C"/>
    <property type="match status" value="1"/>
</dbReference>
<evidence type="ECO:0000256" key="3">
    <source>
        <dbReference type="ARBA" id="ARBA00023027"/>
    </source>
</evidence>
<dbReference type="PIRSF" id="PIRSF500136">
    <property type="entry name" value="UDP_ManNAc_DH"/>
    <property type="match status" value="1"/>
</dbReference>
<feature type="domain" description="UDP-glucose/GDP-mannose dehydrogenase C-terminal" evidence="5">
    <location>
        <begin position="645"/>
        <end position="743"/>
    </location>
</feature>
<name>A0A2A2M1Z8_9BILA</name>
<dbReference type="Pfam" id="PF03720">
    <property type="entry name" value="UDPG_MGDP_dh_C"/>
    <property type="match status" value="1"/>
</dbReference>
<keyword evidence="7" id="KW-1185">Reference proteome</keyword>
<dbReference type="InterPro" id="IPR036220">
    <property type="entry name" value="UDP-Glc/GDP-Man_DH_C_sf"/>
</dbReference>
<dbReference type="PANTHER" id="PTHR43491">
    <property type="entry name" value="UDP-N-ACETYL-D-MANNOSAMINE DEHYDROGENASE"/>
    <property type="match status" value="1"/>
</dbReference>
<dbReference type="InterPro" id="IPR028359">
    <property type="entry name" value="UDP_ManNAc/GlcNAc_DH"/>
</dbReference>
<evidence type="ECO:0000313" key="7">
    <source>
        <dbReference type="Proteomes" id="UP000218231"/>
    </source>
</evidence>
<gene>
    <name evidence="6" type="ORF">WR25_18431</name>
</gene>
<dbReference type="InterPro" id="IPR014026">
    <property type="entry name" value="UDP-Glc/GDP-Man_DH_dimer"/>
</dbReference>
<keyword evidence="3" id="KW-0520">NAD</keyword>
<dbReference type="InterPro" id="IPR003331">
    <property type="entry name" value="UDP_GlcNAc_Epimerase_2_dom"/>
</dbReference>
<reference evidence="6 7" key="1">
    <citation type="journal article" date="2017" name="Curr. Biol.">
        <title>Genome architecture and evolution of a unichromosomal asexual nematode.</title>
        <authorList>
            <person name="Fradin H."/>
            <person name="Zegar C."/>
            <person name="Gutwein M."/>
            <person name="Lucas J."/>
            <person name="Kovtun M."/>
            <person name="Corcoran D."/>
            <person name="Baugh L.R."/>
            <person name="Kiontke K."/>
            <person name="Gunsalus K."/>
            <person name="Fitch D.H."/>
            <person name="Piano F."/>
        </authorList>
    </citation>
    <scope>NUCLEOTIDE SEQUENCE [LARGE SCALE GENOMIC DNA]</scope>
    <source>
        <strain evidence="6">PF1309</strain>
    </source>
</reference>
<dbReference type="InterPro" id="IPR017476">
    <property type="entry name" value="UDP-Glc/GDP-Man"/>
</dbReference>
<dbReference type="Pfam" id="PF03721">
    <property type="entry name" value="UDPG_MGDP_dh_N"/>
    <property type="match status" value="1"/>
</dbReference>
<protein>
    <recommendedName>
        <fullName evidence="1">UDP-glucose 6-dehydrogenase</fullName>
    </recommendedName>
</protein>
<evidence type="ECO:0000256" key="2">
    <source>
        <dbReference type="ARBA" id="ARBA00023002"/>
    </source>
</evidence>
<dbReference type="GO" id="GO:0016616">
    <property type="term" value="F:oxidoreductase activity, acting on the CH-OH group of donors, NAD or NADP as acceptor"/>
    <property type="evidence" value="ECO:0007669"/>
    <property type="project" value="InterPro"/>
</dbReference>
<accession>A0A2A2M1Z8</accession>
<dbReference type="Gene3D" id="3.40.50.720">
    <property type="entry name" value="NAD(P)-binding Rossmann-like Domain"/>
    <property type="match status" value="2"/>
</dbReference>
<dbReference type="InterPro" id="IPR001732">
    <property type="entry name" value="UDP-Glc/GDP-Man_DH_N"/>
</dbReference>
<evidence type="ECO:0000313" key="6">
    <source>
        <dbReference type="EMBL" id="PAV92450.1"/>
    </source>
</evidence>
<dbReference type="Gene3D" id="3.40.50.2000">
    <property type="entry name" value="Glycogen Phosphorylase B"/>
    <property type="match status" value="2"/>
</dbReference>
<dbReference type="Pfam" id="PF00984">
    <property type="entry name" value="UDPG_MGDP_dh"/>
    <property type="match status" value="1"/>
</dbReference>